<dbReference type="PROSITE" id="PS51318">
    <property type="entry name" value="TAT"/>
    <property type="match status" value="1"/>
</dbReference>
<comment type="subcellular location">
    <subcellularLocation>
        <location evidence="2">Cell membrane</location>
        <topology evidence="2">Single-pass membrane protein</topology>
    </subcellularLocation>
</comment>
<evidence type="ECO:0000256" key="14">
    <source>
        <dbReference type="ARBA" id="ARBA00022989"/>
    </source>
</evidence>
<dbReference type="PRINTS" id="PR00162">
    <property type="entry name" value="RIESKE"/>
</dbReference>
<dbReference type="CDD" id="cd03470">
    <property type="entry name" value="Rieske_cytochrome_bc1"/>
    <property type="match status" value="1"/>
</dbReference>
<dbReference type="RefSeq" id="WP_214394031.1">
    <property type="nucleotide sequence ID" value="NZ_JAFLWW010000021.1"/>
</dbReference>
<dbReference type="InterPro" id="IPR014349">
    <property type="entry name" value="Rieske_Fe-S_prot"/>
</dbReference>
<dbReference type="InterPro" id="IPR036922">
    <property type="entry name" value="Rieske_2Fe-2S_sf"/>
</dbReference>
<dbReference type="InterPro" id="IPR005805">
    <property type="entry name" value="Rieske_Fe-S_prot_C"/>
</dbReference>
<feature type="transmembrane region" description="Helical" evidence="20">
    <location>
        <begin position="21"/>
        <end position="42"/>
    </location>
</feature>
<dbReference type="AlphaFoldDB" id="A0A9X1D977"/>
<dbReference type="Pfam" id="PF10399">
    <property type="entry name" value="UCR_Fe-S_N"/>
    <property type="match status" value="1"/>
</dbReference>
<dbReference type="SUPFAM" id="SSF50022">
    <property type="entry name" value="ISP domain"/>
    <property type="match status" value="1"/>
</dbReference>
<name>A0A9X1D977_9HYPH</name>
<keyword evidence="7 20" id="KW-0813">Transport</keyword>
<evidence type="ECO:0000256" key="12">
    <source>
        <dbReference type="ARBA" id="ARBA00022967"/>
    </source>
</evidence>
<dbReference type="InterPro" id="IPR017941">
    <property type="entry name" value="Rieske_2Fe-2S"/>
</dbReference>
<comment type="subunit">
    <text evidence="4 21">The main subunits of complex b-c1 are: cytochrome b, cytochrome c1 and the Rieske protein.</text>
</comment>
<evidence type="ECO:0000256" key="2">
    <source>
        <dbReference type="ARBA" id="ARBA00004162"/>
    </source>
</evidence>
<evidence type="ECO:0000256" key="7">
    <source>
        <dbReference type="ARBA" id="ARBA00022448"/>
    </source>
</evidence>
<evidence type="ECO:0000256" key="16">
    <source>
        <dbReference type="ARBA" id="ARBA00023014"/>
    </source>
</evidence>
<accession>A0A9X1D977</accession>
<dbReference type="GO" id="GO:0008121">
    <property type="term" value="F:quinol-cytochrome-c reductase activity"/>
    <property type="evidence" value="ECO:0007669"/>
    <property type="project" value="UniProtKB-EC"/>
</dbReference>
<evidence type="ECO:0000256" key="13">
    <source>
        <dbReference type="ARBA" id="ARBA00022982"/>
    </source>
</evidence>
<comment type="catalytic activity">
    <reaction evidence="19 20">
        <text>a quinol + 2 Fe(III)-[cytochrome c](out) = a quinone + 2 Fe(II)-[cytochrome c](out) + 2 H(+)(out)</text>
        <dbReference type="Rhea" id="RHEA:11484"/>
        <dbReference type="Rhea" id="RHEA-COMP:10350"/>
        <dbReference type="Rhea" id="RHEA-COMP:14399"/>
        <dbReference type="ChEBI" id="CHEBI:15378"/>
        <dbReference type="ChEBI" id="CHEBI:24646"/>
        <dbReference type="ChEBI" id="CHEBI:29033"/>
        <dbReference type="ChEBI" id="CHEBI:29034"/>
        <dbReference type="ChEBI" id="CHEBI:132124"/>
        <dbReference type="EC" id="7.1.1.8"/>
    </reaction>
</comment>
<dbReference type="Proteomes" id="UP001138921">
    <property type="component" value="Unassembled WGS sequence"/>
</dbReference>
<dbReference type="InterPro" id="IPR019546">
    <property type="entry name" value="TAT_signal_bac_arc"/>
</dbReference>
<proteinExistence type="inferred from homology"/>
<evidence type="ECO:0000256" key="8">
    <source>
        <dbReference type="ARBA" id="ARBA00022475"/>
    </source>
</evidence>
<dbReference type="Gene3D" id="2.102.10.10">
    <property type="entry name" value="Rieske [2Fe-2S] iron-sulphur domain"/>
    <property type="match status" value="1"/>
</dbReference>
<keyword evidence="9 20" id="KW-0812">Transmembrane</keyword>
<evidence type="ECO:0000256" key="20">
    <source>
        <dbReference type="RuleBase" id="RU004494"/>
    </source>
</evidence>
<evidence type="ECO:0000256" key="6">
    <source>
        <dbReference type="ARBA" id="ARBA00019816"/>
    </source>
</evidence>
<dbReference type="GO" id="GO:0046872">
    <property type="term" value="F:metal ion binding"/>
    <property type="evidence" value="ECO:0007669"/>
    <property type="project" value="UniProtKB-KW"/>
</dbReference>
<dbReference type="NCBIfam" id="TIGR01409">
    <property type="entry name" value="TAT_signal_seq"/>
    <property type="match status" value="1"/>
</dbReference>
<evidence type="ECO:0000256" key="1">
    <source>
        <dbReference type="ARBA" id="ARBA00002444"/>
    </source>
</evidence>
<dbReference type="PROSITE" id="PS51296">
    <property type="entry name" value="RIESKE"/>
    <property type="match status" value="1"/>
</dbReference>
<organism evidence="23 24">
    <name type="scientific">Aminobacter anthyllidis</name>
    <dbReference type="NCBI Taxonomy" id="1035067"/>
    <lineage>
        <taxon>Bacteria</taxon>
        <taxon>Pseudomonadati</taxon>
        <taxon>Pseudomonadota</taxon>
        <taxon>Alphaproteobacteria</taxon>
        <taxon>Hyphomicrobiales</taxon>
        <taxon>Phyllobacteriaceae</taxon>
        <taxon>Aminobacter</taxon>
    </lineage>
</organism>
<feature type="domain" description="Rieske" evidence="22">
    <location>
        <begin position="89"/>
        <end position="183"/>
    </location>
</feature>
<sequence>MQDNGFETIHPTGPTETRRDFLYVATGMAAAVGTAATFWPFIDNMRPSADVTALATIEVDLSSIEPGQRVTVKWRSQPLFLVRRTPEMVAAAVADDLNPDLIDPQADAERVQRSEWLVVVGVCTHLGCIPLGQRSDEPHGPYNGWFCPCHGSAYDVSGRVRRGPAPRNLHVPPYVFLDESRIRIG</sequence>
<keyword evidence="18" id="KW-1015">Disulfide bond</keyword>
<comment type="caution">
    <text evidence="23">The sequence shown here is derived from an EMBL/GenBank/DDBJ whole genome shotgun (WGS) entry which is preliminary data.</text>
</comment>
<evidence type="ECO:0000256" key="15">
    <source>
        <dbReference type="ARBA" id="ARBA00023004"/>
    </source>
</evidence>
<evidence type="ECO:0000313" key="24">
    <source>
        <dbReference type="Proteomes" id="UP001138921"/>
    </source>
</evidence>
<dbReference type="FunFam" id="2.102.10.10:FF:000001">
    <property type="entry name" value="Cytochrome b-c1 complex subunit Rieske, mitochondrial"/>
    <property type="match status" value="1"/>
</dbReference>
<evidence type="ECO:0000256" key="11">
    <source>
        <dbReference type="ARBA" id="ARBA00022723"/>
    </source>
</evidence>
<keyword evidence="17 20" id="KW-0472">Membrane</keyword>
<protein>
    <recommendedName>
        <fullName evidence="6 20">Ubiquinol-cytochrome c reductase iron-sulfur subunit</fullName>
        <ecNumber evidence="5 20">7.1.1.8</ecNumber>
    </recommendedName>
</protein>
<evidence type="ECO:0000256" key="9">
    <source>
        <dbReference type="ARBA" id="ARBA00022692"/>
    </source>
</evidence>
<evidence type="ECO:0000313" key="23">
    <source>
        <dbReference type="EMBL" id="MBT1160246.1"/>
    </source>
</evidence>
<evidence type="ECO:0000256" key="19">
    <source>
        <dbReference type="ARBA" id="ARBA00029351"/>
    </source>
</evidence>
<evidence type="ECO:0000256" key="5">
    <source>
        <dbReference type="ARBA" id="ARBA00012951"/>
    </source>
</evidence>
<keyword evidence="10" id="KW-0001">2Fe-2S</keyword>
<keyword evidence="13 20" id="KW-0249">Electron transport</keyword>
<dbReference type="PANTHER" id="PTHR10134">
    <property type="entry name" value="CYTOCHROME B-C1 COMPLEX SUBUNIT RIESKE, MITOCHONDRIAL"/>
    <property type="match status" value="1"/>
</dbReference>
<dbReference type="NCBIfam" id="TIGR01416">
    <property type="entry name" value="Rieske_proteo"/>
    <property type="match status" value="1"/>
</dbReference>
<dbReference type="InterPro" id="IPR019470">
    <property type="entry name" value="Ubiq_cytC_Rdtase_Fe-S_su_TAT"/>
</dbReference>
<keyword evidence="24" id="KW-1185">Reference proteome</keyword>
<dbReference type="EC" id="7.1.1.8" evidence="5 20"/>
<dbReference type="Gene3D" id="1.20.5.510">
    <property type="entry name" value="Single helix bin"/>
    <property type="match status" value="1"/>
</dbReference>
<evidence type="ECO:0000256" key="17">
    <source>
        <dbReference type="ARBA" id="ARBA00023136"/>
    </source>
</evidence>
<comment type="miscellaneous">
    <text evidence="20">The Rieske protein is a high potential 2Fe-2S protein.</text>
</comment>
<evidence type="ECO:0000256" key="21">
    <source>
        <dbReference type="RuleBase" id="RU004497"/>
    </source>
</evidence>
<evidence type="ECO:0000256" key="10">
    <source>
        <dbReference type="ARBA" id="ARBA00022714"/>
    </source>
</evidence>
<comment type="similarity">
    <text evidence="3">Belongs to the Rieske iron-sulfur protein family.</text>
</comment>
<keyword evidence="14 20" id="KW-1133">Transmembrane helix</keyword>
<comment type="function">
    <text evidence="1">Component of the ubiquinol-cytochrome c reductase complex (complex III or cytochrome b-c1 complex), which is a respiratory chain that generates an electrochemical potential coupled to ATP synthesis.</text>
</comment>
<keyword evidence="8" id="KW-1003">Cell membrane</keyword>
<keyword evidence="15" id="KW-0408">Iron</keyword>
<keyword evidence="16" id="KW-0411">Iron-sulfur</keyword>
<reference evidence="23" key="1">
    <citation type="journal article" date="2021" name="Microorganisms">
        <title>Phylogenomic Reconstruction and Metabolic Potential of the Genus Aminobacter.</title>
        <authorList>
            <person name="Artuso I."/>
            <person name="Turrini P."/>
            <person name="Pirolo M."/>
            <person name="Lugli G.A."/>
            <person name="Ventura M."/>
            <person name="Visca P."/>
        </authorList>
    </citation>
    <scope>NUCLEOTIDE SEQUENCE</scope>
    <source>
        <strain evidence="23">LMG 26462</strain>
    </source>
</reference>
<dbReference type="InterPro" id="IPR006311">
    <property type="entry name" value="TAT_signal"/>
</dbReference>
<dbReference type="Pfam" id="PF00355">
    <property type="entry name" value="Rieske"/>
    <property type="match status" value="1"/>
</dbReference>
<dbReference type="InterPro" id="IPR006317">
    <property type="entry name" value="Ubiquinol_cyt_c_Rdtase_Fe-S-su"/>
</dbReference>
<evidence type="ECO:0000256" key="4">
    <source>
        <dbReference type="ARBA" id="ARBA00011649"/>
    </source>
</evidence>
<evidence type="ECO:0000256" key="18">
    <source>
        <dbReference type="ARBA" id="ARBA00023157"/>
    </source>
</evidence>
<evidence type="ECO:0000256" key="3">
    <source>
        <dbReference type="ARBA" id="ARBA00010651"/>
    </source>
</evidence>
<gene>
    <name evidence="23" type="primary">petA</name>
    <name evidence="23" type="ORF">J1C56_32525</name>
</gene>
<keyword evidence="12" id="KW-1278">Translocase</keyword>
<reference evidence="23" key="2">
    <citation type="submission" date="2021-03" db="EMBL/GenBank/DDBJ databases">
        <authorList>
            <person name="Artuso I."/>
            <person name="Turrini P."/>
            <person name="Pirolo M."/>
            <person name="Lugli G.A."/>
            <person name="Ventura M."/>
            <person name="Visca P."/>
        </authorList>
    </citation>
    <scope>NUCLEOTIDE SEQUENCE</scope>
    <source>
        <strain evidence="23">LMG 26462</strain>
    </source>
</reference>
<keyword evidence="11" id="KW-0479">Metal-binding</keyword>
<dbReference type="GO" id="GO:0051537">
    <property type="term" value="F:2 iron, 2 sulfur cluster binding"/>
    <property type="evidence" value="ECO:0007669"/>
    <property type="project" value="UniProtKB-KW"/>
</dbReference>
<comment type="cofactor">
    <cofactor evidence="20">
        <name>[2Fe-2S] cluster</name>
        <dbReference type="ChEBI" id="CHEBI:190135"/>
    </cofactor>
    <text evidence="20">Binds 1 [2Fe-2S] cluster per subunit.</text>
</comment>
<evidence type="ECO:0000259" key="22">
    <source>
        <dbReference type="PROSITE" id="PS51296"/>
    </source>
</evidence>
<dbReference type="EMBL" id="JAFLWW010000021">
    <property type="protein sequence ID" value="MBT1160246.1"/>
    <property type="molecule type" value="Genomic_DNA"/>
</dbReference>
<dbReference type="GO" id="GO:0005886">
    <property type="term" value="C:plasma membrane"/>
    <property type="evidence" value="ECO:0007669"/>
    <property type="project" value="UniProtKB-SubCell"/>
</dbReference>